<proteinExistence type="predicted"/>
<organism evidence="3 4">
    <name type="scientific">Portunus trituberculatus</name>
    <name type="common">Swimming crab</name>
    <name type="synonym">Neptunus trituberculatus</name>
    <dbReference type="NCBI Taxonomy" id="210409"/>
    <lineage>
        <taxon>Eukaryota</taxon>
        <taxon>Metazoa</taxon>
        <taxon>Ecdysozoa</taxon>
        <taxon>Arthropoda</taxon>
        <taxon>Crustacea</taxon>
        <taxon>Multicrustacea</taxon>
        <taxon>Malacostraca</taxon>
        <taxon>Eumalacostraca</taxon>
        <taxon>Eucarida</taxon>
        <taxon>Decapoda</taxon>
        <taxon>Pleocyemata</taxon>
        <taxon>Brachyura</taxon>
        <taxon>Eubrachyura</taxon>
        <taxon>Portunoidea</taxon>
        <taxon>Portunidae</taxon>
        <taxon>Portuninae</taxon>
        <taxon>Portunus</taxon>
    </lineage>
</organism>
<gene>
    <name evidence="3" type="ORF">E2C01_034475</name>
</gene>
<accession>A0A5B7F1P8</accession>
<feature type="signal peptide" evidence="2">
    <location>
        <begin position="1"/>
        <end position="17"/>
    </location>
</feature>
<evidence type="ECO:0000256" key="2">
    <source>
        <dbReference type="SAM" id="SignalP"/>
    </source>
</evidence>
<dbReference type="Proteomes" id="UP000324222">
    <property type="component" value="Unassembled WGS sequence"/>
</dbReference>
<keyword evidence="4" id="KW-1185">Reference proteome</keyword>
<feature type="region of interest" description="Disordered" evidence="1">
    <location>
        <begin position="109"/>
        <end position="136"/>
    </location>
</feature>
<protein>
    <submittedName>
        <fullName evidence="3">Uncharacterized protein</fullName>
    </submittedName>
</protein>
<sequence>MRVFIAVLFLPLNDTEAAAPGPLRRKIRTRGLIKRFRFLRLELQCSVDVVIVADEKQSNKISISSTVETLLKTLKSSLWPWETVVEHSNKRTRNPTKLANLSFPVTINSSTGTTKNSPSRTLKSVTALPPQRETNE</sequence>
<evidence type="ECO:0000256" key="1">
    <source>
        <dbReference type="SAM" id="MobiDB-lite"/>
    </source>
</evidence>
<feature type="compositionally biased region" description="Polar residues" evidence="1">
    <location>
        <begin position="109"/>
        <end position="124"/>
    </location>
</feature>
<evidence type="ECO:0000313" key="4">
    <source>
        <dbReference type="Proteomes" id="UP000324222"/>
    </source>
</evidence>
<dbReference type="AlphaFoldDB" id="A0A5B7F1P8"/>
<dbReference type="EMBL" id="VSRR010004853">
    <property type="protein sequence ID" value="MPC40901.1"/>
    <property type="molecule type" value="Genomic_DNA"/>
</dbReference>
<evidence type="ECO:0000313" key="3">
    <source>
        <dbReference type="EMBL" id="MPC40901.1"/>
    </source>
</evidence>
<reference evidence="3 4" key="1">
    <citation type="submission" date="2019-05" db="EMBL/GenBank/DDBJ databases">
        <title>Another draft genome of Portunus trituberculatus and its Hox gene families provides insights of decapod evolution.</title>
        <authorList>
            <person name="Jeong J.-H."/>
            <person name="Song I."/>
            <person name="Kim S."/>
            <person name="Choi T."/>
            <person name="Kim D."/>
            <person name="Ryu S."/>
            <person name="Kim W."/>
        </authorList>
    </citation>
    <scope>NUCLEOTIDE SEQUENCE [LARGE SCALE GENOMIC DNA]</scope>
    <source>
        <tissue evidence="3">Muscle</tissue>
    </source>
</reference>
<feature type="chain" id="PRO_5022832429" evidence="2">
    <location>
        <begin position="18"/>
        <end position="136"/>
    </location>
</feature>
<keyword evidence="2" id="KW-0732">Signal</keyword>
<name>A0A5B7F1P8_PORTR</name>
<comment type="caution">
    <text evidence="3">The sequence shown here is derived from an EMBL/GenBank/DDBJ whole genome shotgun (WGS) entry which is preliminary data.</text>
</comment>